<keyword evidence="2" id="KW-1185">Reference proteome</keyword>
<organism evidence="1 2">
    <name type="scientific">Zophobas morio</name>
    <dbReference type="NCBI Taxonomy" id="2755281"/>
    <lineage>
        <taxon>Eukaryota</taxon>
        <taxon>Metazoa</taxon>
        <taxon>Ecdysozoa</taxon>
        <taxon>Arthropoda</taxon>
        <taxon>Hexapoda</taxon>
        <taxon>Insecta</taxon>
        <taxon>Pterygota</taxon>
        <taxon>Neoptera</taxon>
        <taxon>Endopterygota</taxon>
        <taxon>Coleoptera</taxon>
        <taxon>Polyphaga</taxon>
        <taxon>Cucujiformia</taxon>
        <taxon>Tenebrionidae</taxon>
        <taxon>Zophobas</taxon>
    </lineage>
</organism>
<reference evidence="1" key="1">
    <citation type="journal article" date="2023" name="G3 (Bethesda)">
        <title>Whole genome assemblies of Zophobas morio and Tenebrio molitor.</title>
        <authorList>
            <person name="Kaur S."/>
            <person name="Stinson S.A."/>
            <person name="diCenzo G.C."/>
        </authorList>
    </citation>
    <scope>NUCLEOTIDE SEQUENCE</scope>
    <source>
        <strain evidence="1">QUZm001</strain>
    </source>
</reference>
<name>A0AA38HKV3_9CUCU</name>
<dbReference type="EMBL" id="JALNTZ010000227">
    <property type="protein sequence ID" value="KAJ3636324.1"/>
    <property type="molecule type" value="Genomic_DNA"/>
</dbReference>
<protein>
    <submittedName>
        <fullName evidence="1">Uncharacterized protein</fullName>
    </submittedName>
</protein>
<gene>
    <name evidence="1" type="ORF">Zmor_008749</name>
</gene>
<accession>A0AA38HKV3</accession>
<proteinExistence type="predicted"/>
<dbReference type="AlphaFoldDB" id="A0AA38HKV3"/>
<evidence type="ECO:0000313" key="1">
    <source>
        <dbReference type="EMBL" id="KAJ3636324.1"/>
    </source>
</evidence>
<sequence>MRQWQAFSAKQTAIVHVFHPAITDVRDWRFDLRLHCNSVGTSSATEQIARDEKRAMVFAKLISSSGPSAEPFKCRLPTEWQCPLRQATQAH</sequence>
<evidence type="ECO:0000313" key="2">
    <source>
        <dbReference type="Proteomes" id="UP001168821"/>
    </source>
</evidence>
<dbReference type="Proteomes" id="UP001168821">
    <property type="component" value="Unassembled WGS sequence"/>
</dbReference>
<comment type="caution">
    <text evidence="1">The sequence shown here is derived from an EMBL/GenBank/DDBJ whole genome shotgun (WGS) entry which is preliminary data.</text>
</comment>